<evidence type="ECO:0000256" key="2">
    <source>
        <dbReference type="ARBA" id="ARBA00023152"/>
    </source>
</evidence>
<accession>A0A0G9K7H4</accession>
<comment type="pathway">
    <text evidence="4 5">Carbohydrate degradation; glycolysis; D-glyceraldehyde 3-phosphate and glycerone phosphate from D-glucose: step 2/4.</text>
</comment>
<keyword evidence="1 4" id="KW-0312">Gluconeogenesis</keyword>
<comment type="similarity">
    <text evidence="4 5">Belongs to the GPI family.</text>
</comment>
<dbReference type="UniPathway" id="UPA00109">
    <property type="reaction ID" value="UER00181"/>
</dbReference>
<reference evidence="6 7" key="1">
    <citation type="submission" date="2014-01" db="EMBL/GenBank/DDBJ databases">
        <title>Development of a Comparative Genomic Fingerprinting Assay for High Resolution Genotyping of Arcobacter butzleri.</title>
        <authorList>
            <person name="Webb A.L."/>
            <person name="Inglis G.D."/>
            <person name="Kruczkiewicz P."/>
            <person name="Selinger L.B."/>
            <person name="Taboada E.N."/>
        </authorList>
    </citation>
    <scope>NUCLEOTIDE SEQUENCE [LARGE SCALE GENOMIC DNA]</scope>
    <source>
        <strain evidence="6 7">L348</strain>
    </source>
</reference>
<dbReference type="PATRIC" id="fig|1447256.3.peg.520"/>
<protein>
    <recommendedName>
        <fullName evidence="4">Glucose-6-phosphate isomerase</fullName>
        <shortName evidence="4">GPI</shortName>
        <ecNumber evidence="4">5.3.1.9</ecNumber>
    </recommendedName>
    <alternativeName>
        <fullName evidence="4">Phosphoglucose isomerase</fullName>
        <shortName evidence="4">PGI</shortName>
    </alternativeName>
    <alternativeName>
        <fullName evidence="4">Phosphohexose isomerase</fullName>
        <shortName evidence="4">PHI</shortName>
    </alternativeName>
</protein>
<dbReference type="Proteomes" id="UP000035514">
    <property type="component" value="Unassembled WGS sequence"/>
</dbReference>
<feature type="active site" evidence="4">
    <location>
        <position position="282"/>
    </location>
</feature>
<dbReference type="UniPathway" id="UPA00138"/>
<dbReference type="GO" id="GO:0006094">
    <property type="term" value="P:gluconeogenesis"/>
    <property type="evidence" value="ECO:0007669"/>
    <property type="project" value="UniProtKB-UniRule"/>
</dbReference>
<evidence type="ECO:0000313" key="7">
    <source>
        <dbReference type="Proteomes" id="UP000035514"/>
    </source>
</evidence>
<dbReference type="PRINTS" id="PR00662">
    <property type="entry name" value="G6PISOMERASE"/>
</dbReference>
<dbReference type="GO" id="GO:0048029">
    <property type="term" value="F:monosaccharide binding"/>
    <property type="evidence" value="ECO:0007669"/>
    <property type="project" value="TreeGrafter"/>
</dbReference>
<evidence type="ECO:0000313" key="6">
    <source>
        <dbReference type="EMBL" id="KLE01715.1"/>
    </source>
</evidence>
<evidence type="ECO:0000256" key="1">
    <source>
        <dbReference type="ARBA" id="ARBA00022432"/>
    </source>
</evidence>
<dbReference type="InterPro" id="IPR035482">
    <property type="entry name" value="SIS_PGI_2"/>
</dbReference>
<keyword evidence="2 4" id="KW-0324">Glycolysis</keyword>
<evidence type="ECO:0000256" key="5">
    <source>
        <dbReference type="RuleBase" id="RU000612"/>
    </source>
</evidence>
<dbReference type="Gene3D" id="3.40.50.10490">
    <property type="entry name" value="Glucose-6-phosphate isomerase like protein, domain 1"/>
    <property type="match status" value="2"/>
</dbReference>
<dbReference type="NCBIfam" id="NF003016">
    <property type="entry name" value="PRK03868.1"/>
    <property type="match status" value="1"/>
</dbReference>
<dbReference type="EC" id="5.3.1.9" evidence="4"/>
<keyword evidence="3 4" id="KW-0413">Isomerase</keyword>
<name>A0A0G9K7H4_9BACT</name>
<dbReference type="AlphaFoldDB" id="A0A0G9K7H4"/>
<comment type="subcellular location">
    <subcellularLocation>
        <location evidence="4">Cytoplasm</location>
    </subcellularLocation>
</comment>
<evidence type="ECO:0000256" key="4">
    <source>
        <dbReference type="HAMAP-Rule" id="MF_00473"/>
    </source>
</evidence>
<dbReference type="GO" id="GO:0005829">
    <property type="term" value="C:cytosol"/>
    <property type="evidence" value="ECO:0007669"/>
    <property type="project" value="TreeGrafter"/>
</dbReference>
<dbReference type="InterPro" id="IPR001672">
    <property type="entry name" value="G6P_Isomerase"/>
</dbReference>
<comment type="pathway">
    <text evidence="4">Carbohydrate biosynthesis; gluconeogenesis.</text>
</comment>
<comment type="catalytic activity">
    <reaction evidence="4 5">
        <text>alpha-D-glucose 6-phosphate = beta-D-fructose 6-phosphate</text>
        <dbReference type="Rhea" id="RHEA:11816"/>
        <dbReference type="ChEBI" id="CHEBI:57634"/>
        <dbReference type="ChEBI" id="CHEBI:58225"/>
        <dbReference type="EC" id="5.3.1.9"/>
    </reaction>
</comment>
<feature type="active site" description="Proton donor" evidence="4">
    <location>
        <position position="256"/>
    </location>
</feature>
<organism evidence="6 7">
    <name type="scientific">Aliarcobacter butzleri L348</name>
    <dbReference type="NCBI Taxonomy" id="1447256"/>
    <lineage>
        <taxon>Bacteria</taxon>
        <taxon>Pseudomonadati</taxon>
        <taxon>Campylobacterota</taxon>
        <taxon>Epsilonproteobacteria</taxon>
        <taxon>Campylobacterales</taxon>
        <taxon>Arcobacteraceae</taxon>
        <taxon>Aliarcobacter</taxon>
    </lineage>
</organism>
<dbReference type="HAMAP" id="MF_00473">
    <property type="entry name" value="G6P_isomerase"/>
    <property type="match status" value="1"/>
</dbReference>
<dbReference type="GO" id="GO:0006096">
    <property type="term" value="P:glycolytic process"/>
    <property type="evidence" value="ECO:0007669"/>
    <property type="project" value="UniProtKB-UniRule"/>
</dbReference>
<dbReference type="PROSITE" id="PS51463">
    <property type="entry name" value="P_GLUCOSE_ISOMERASE_3"/>
    <property type="match status" value="1"/>
</dbReference>
<dbReference type="SUPFAM" id="SSF53697">
    <property type="entry name" value="SIS domain"/>
    <property type="match status" value="1"/>
</dbReference>
<dbReference type="PANTHER" id="PTHR11469:SF1">
    <property type="entry name" value="GLUCOSE-6-PHOSPHATE ISOMERASE"/>
    <property type="match status" value="1"/>
</dbReference>
<proteinExistence type="inferred from homology"/>
<dbReference type="RefSeq" id="WP_004510885.1">
    <property type="nucleotide sequence ID" value="NZ_JAIQ01000059.1"/>
</dbReference>
<dbReference type="InterPro" id="IPR035476">
    <property type="entry name" value="SIS_PGI_1"/>
</dbReference>
<dbReference type="GO" id="GO:0004347">
    <property type="term" value="F:glucose-6-phosphate isomerase activity"/>
    <property type="evidence" value="ECO:0007669"/>
    <property type="project" value="UniProtKB-UniRule"/>
</dbReference>
<comment type="caution">
    <text evidence="6">The sequence shown here is derived from an EMBL/GenBank/DDBJ whole genome shotgun (WGS) entry which is preliminary data.</text>
</comment>
<sequence length="410" mass="46779">MKNSLYYPQVSLSDEQIFTEIKKERDDIGYYSLPYVDTTNLKARLDSLSFSQKQIAVIGIGGSTLGTYAIYNFMKYNKQHNKTLKKELYFFESTDPVNLNGTIAQLNLEDTLFIVISKSGTTIETISIFKYLMSITKIDKSNLLVITEDDSKLNTFAKANEINSFEIPKNVGGRFSVLSNVGLVPLYLAGFDIDELLNGARKISTSFFEQNELYNQLLKKARTYYEYKDIYNVNAIFSYSQLLEGFNKWYIQLWGESLGKIDVNNTNQGLTPIGLLGPVDQHSFLQLIVEGKRDKTVTFIKIKDFKDATKIAPITLQGLEDLDYINNLDFKELINLQADATIASVKEYKKDIPIDLIEIEEISEYEIGKLLFYYELLTSIVGKFLRINTYDQPGVEGGKIILKEMLKNKN</sequence>
<feature type="active site" evidence="4">
    <location>
        <position position="399"/>
    </location>
</feature>
<dbReference type="GO" id="GO:0097367">
    <property type="term" value="F:carbohydrate derivative binding"/>
    <property type="evidence" value="ECO:0007669"/>
    <property type="project" value="InterPro"/>
</dbReference>
<dbReference type="EMBL" id="JAIQ01000059">
    <property type="protein sequence ID" value="KLE01715.1"/>
    <property type="molecule type" value="Genomic_DNA"/>
</dbReference>
<gene>
    <name evidence="4" type="primary">pgi</name>
    <name evidence="6" type="ORF">AA20_02715</name>
</gene>
<dbReference type="GO" id="GO:0051156">
    <property type="term" value="P:glucose 6-phosphate metabolic process"/>
    <property type="evidence" value="ECO:0007669"/>
    <property type="project" value="TreeGrafter"/>
</dbReference>
<evidence type="ECO:0000256" key="3">
    <source>
        <dbReference type="ARBA" id="ARBA00023235"/>
    </source>
</evidence>
<dbReference type="InterPro" id="IPR046348">
    <property type="entry name" value="SIS_dom_sf"/>
</dbReference>
<dbReference type="PANTHER" id="PTHR11469">
    <property type="entry name" value="GLUCOSE-6-PHOSPHATE ISOMERASE"/>
    <property type="match status" value="1"/>
</dbReference>
<dbReference type="CDD" id="cd05015">
    <property type="entry name" value="SIS_PGI_1"/>
    <property type="match status" value="1"/>
</dbReference>
<keyword evidence="4" id="KW-0963">Cytoplasm</keyword>
<dbReference type="Pfam" id="PF00342">
    <property type="entry name" value="PGI"/>
    <property type="match status" value="1"/>
</dbReference>
<dbReference type="CDD" id="cd05016">
    <property type="entry name" value="SIS_PGI_2"/>
    <property type="match status" value="1"/>
</dbReference>
<comment type="function">
    <text evidence="4">Catalyzes the reversible isomerization of glucose-6-phosphate to fructose-6-phosphate.</text>
</comment>